<evidence type="ECO:0008006" key="3">
    <source>
        <dbReference type="Google" id="ProtNLM"/>
    </source>
</evidence>
<proteinExistence type="predicted"/>
<sequence>LEALIRDLSDQREKTLAYIDAHQALISPARRLPRDIVQEIFLACLPSHRNVVMSATEAPLILARIFSAWRTIALSTPALWASLHLPLEYIFDHSLHVPVTKWLGRSGRCPLSLSII</sequence>
<dbReference type="EMBL" id="JARKIE010000529">
    <property type="protein sequence ID" value="KAJ7629863.1"/>
    <property type="molecule type" value="Genomic_DNA"/>
</dbReference>
<accession>A0AAD7BSQ6</accession>
<keyword evidence="2" id="KW-1185">Reference proteome</keyword>
<dbReference type="AlphaFoldDB" id="A0AAD7BSQ6"/>
<comment type="caution">
    <text evidence="1">The sequence shown here is derived from an EMBL/GenBank/DDBJ whole genome shotgun (WGS) entry which is preliminary data.</text>
</comment>
<evidence type="ECO:0000313" key="2">
    <source>
        <dbReference type="Proteomes" id="UP001221757"/>
    </source>
</evidence>
<dbReference type="Proteomes" id="UP001221757">
    <property type="component" value="Unassembled WGS sequence"/>
</dbReference>
<feature type="non-terminal residue" evidence="1">
    <location>
        <position position="1"/>
    </location>
</feature>
<gene>
    <name evidence="1" type="ORF">B0H17DRAFT_867535</name>
</gene>
<feature type="non-terminal residue" evidence="1">
    <location>
        <position position="116"/>
    </location>
</feature>
<protein>
    <recommendedName>
        <fullName evidence="3">F-box domain-containing protein</fullName>
    </recommendedName>
</protein>
<organism evidence="1 2">
    <name type="scientific">Mycena rosella</name>
    <name type="common">Pink bonnet</name>
    <name type="synonym">Agaricus rosellus</name>
    <dbReference type="NCBI Taxonomy" id="1033263"/>
    <lineage>
        <taxon>Eukaryota</taxon>
        <taxon>Fungi</taxon>
        <taxon>Dikarya</taxon>
        <taxon>Basidiomycota</taxon>
        <taxon>Agaricomycotina</taxon>
        <taxon>Agaricomycetes</taxon>
        <taxon>Agaricomycetidae</taxon>
        <taxon>Agaricales</taxon>
        <taxon>Marasmiineae</taxon>
        <taxon>Mycenaceae</taxon>
        <taxon>Mycena</taxon>
    </lineage>
</organism>
<reference evidence="1" key="1">
    <citation type="submission" date="2023-03" db="EMBL/GenBank/DDBJ databases">
        <title>Massive genome expansion in bonnet fungi (Mycena s.s.) driven by repeated elements and novel gene families across ecological guilds.</title>
        <authorList>
            <consortium name="Lawrence Berkeley National Laboratory"/>
            <person name="Harder C.B."/>
            <person name="Miyauchi S."/>
            <person name="Viragh M."/>
            <person name="Kuo A."/>
            <person name="Thoen E."/>
            <person name="Andreopoulos B."/>
            <person name="Lu D."/>
            <person name="Skrede I."/>
            <person name="Drula E."/>
            <person name="Henrissat B."/>
            <person name="Morin E."/>
            <person name="Kohler A."/>
            <person name="Barry K."/>
            <person name="LaButti K."/>
            <person name="Morin E."/>
            <person name="Salamov A."/>
            <person name="Lipzen A."/>
            <person name="Mereny Z."/>
            <person name="Hegedus B."/>
            <person name="Baldrian P."/>
            <person name="Stursova M."/>
            <person name="Weitz H."/>
            <person name="Taylor A."/>
            <person name="Grigoriev I.V."/>
            <person name="Nagy L.G."/>
            <person name="Martin F."/>
            <person name="Kauserud H."/>
        </authorList>
    </citation>
    <scope>NUCLEOTIDE SEQUENCE</scope>
    <source>
        <strain evidence="1">CBHHK067</strain>
    </source>
</reference>
<name>A0AAD7BSQ6_MYCRO</name>
<evidence type="ECO:0000313" key="1">
    <source>
        <dbReference type="EMBL" id="KAJ7629863.1"/>
    </source>
</evidence>